<name>A0ABR1UM48_9PEZI</name>
<evidence type="ECO:0000313" key="1">
    <source>
        <dbReference type="EMBL" id="KAK8059981.1"/>
    </source>
</evidence>
<keyword evidence="2" id="KW-1185">Reference proteome</keyword>
<evidence type="ECO:0000313" key="2">
    <source>
        <dbReference type="Proteomes" id="UP001446871"/>
    </source>
</evidence>
<sequence length="363" mass="41318">MALIGTSKPADLGRLGKLPSELWYMIYDEVLLNLILRVYRDHDNEHIFAELLAAPTLVLVCRDTWYYCLGKYSRIPFTPIWEGNPWYPRGNARITDTQLTWYNPSIDTLFVDIMMCAIGMKRRDLSVDSYAGSAAVGQGQGQDLVEWEVLDKEWFGNMVQGLEPIFQCTQSILIASQGDNFLHVAMRPGLFPQLKKILVAAGIEFYGPNDFWMEEVASSTLVNRGKCPGKPERSVKCEPVSDSTRAYCRKEKKAVPVQHNDKIPNRWNATFSGFSRLGFPDRLPIHRALLERQMAMACHYWDVAYTTEEDGSRDYKEGYSLWGFKICPDSSEVVAFLHSLPDVEPVYLYVTKASLHGSAIRCF</sequence>
<proteinExistence type="predicted"/>
<dbReference type="Proteomes" id="UP001446871">
    <property type="component" value="Unassembled WGS sequence"/>
</dbReference>
<gene>
    <name evidence="1" type="ORF">PG996_009911</name>
</gene>
<dbReference type="EMBL" id="JAQQWM010000006">
    <property type="protein sequence ID" value="KAK8059981.1"/>
    <property type="molecule type" value="Genomic_DNA"/>
</dbReference>
<comment type="caution">
    <text evidence="1">The sequence shown here is derived from an EMBL/GenBank/DDBJ whole genome shotgun (WGS) entry which is preliminary data.</text>
</comment>
<accession>A0ABR1UM48</accession>
<protein>
    <submittedName>
        <fullName evidence="1">Uncharacterized protein</fullName>
    </submittedName>
</protein>
<reference evidence="1 2" key="1">
    <citation type="submission" date="2023-01" db="EMBL/GenBank/DDBJ databases">
        <title>Analysis of 21 Apiospora genomes using comparative genomics revels a genus with tremendous synthesis potential of carbohydrate active enzymes and secondary metabolites.</title>
        <authorList>
            <person name="Sorensen T."/>
        </authorList>
    </citation>
    <scope>NUCLEOTIDE SEQUENCE [LARGE SCALE GENOMIC DNA]</scope>
    <source>
        <strain evidence="1 2">CBS 83171</strain>
    </source>
</reference>
<organism evidence="1 2">
    <name type="scientific">Apiospora saccharicola</name>
    <dbReference type="NCBI Taxonomy" id="335842"/>
    <lineage>
        <taxon>Eukaryota</taxon>
        <taxon>Fungi</taxon>
        <taxon>Dikarya</taxon>
        <taxon>Ascomycota</taxon>
        <taxon>Pezizomycotina</taxon>
        <taxon>Sordariomycetes</taxon>
        <taxon>Xylariomycetidae</taxon>
        <taxon>Amphisphaeriales</taxon>
        <taxon>Apiosporaceae</taxon>
        <taxon>Apiospora</taxon>
    </lineage>
</organism>